<reference evidence="1" key="1">
    <citation type="submission" date="2023-03" db="EMBL/GenBank/DDBJ databases">
        <authorList>
            <person name="Steffen K."/>
            <person name="Cardenas P."/>
        </authorList>
    </citation>
    <scope>NUCLEOTIDE SEQUENCE</scope>
</reference>
<dbReference type="EMBL" id="CASHTH010002983">
    <property type="protein sequence ID" value="CAI8038194.1"/>
    <property type="molecule type" value="Genomic_DNA"/>
</dbReference>
<proteinExistence type="predicted"/>
<protein>
    <submittedName>
        <fullName evidence="1">Uncharacterized protein</fullName>
    </submittedName>
</protein>
<dbReference type="AlphaFoldDB" id="A0AA35SYZ9"/>
<dbReference type="Pfam" id="PF07586">
    <property type="entry name" value="HXXSHH"/>
    <property type="match status" value="1"/>
</dbReference>
<comment type="caution">
    <text evidence="1">The sequence shown here is derived from an EMBL/GenBank/DDBJ whole genome shotgun (WGS) entry which is preliminary data.</text>
</comment>
<accession>A0AA35SYZ9</accession>
<dbReference type="Proteomes" id="UP001174909">
    <property type="component" value="Unassembled WGS sequence"/>
</dbReference>
<evidence type="ECO:0000313" key="2">
    <source>
        <dbReference type="Proteomes" id="UP001174909"/>
    </source>
</evidence>
<keyword evidence="2" id="KW-1185">Reference proteome</keyword>
<dbReference type="InterPro" id="IPR011447">
    <property type="entry name" value="DUF1552"/>
</dbReference>
<organism evidence="1 2">
    <name type="scientific">Geodia barretti</name>
    <name type="common">Barrett's horny sponge</name>
    <dbReference type="NCBI Taxonomy" id="519541"/>
    <lineage>
        <taxon>Eukaryota</taxon>
        <taxon>Metazoa</taxon>
        <taxon>Porifera</taxon>
        <taxon>Demospongiae</taxon>
        <taxon>Heteroscleromorpha</taxon>
        <taxon>Tetractinellida</taxon>
        <taxon>Astrophorina</taxon>
        <taxon>Geodiidae</taxon>
        <taxon>Geodia</taxon>
    </lineage>
</organism>
<gene>
    <name evidence="1" type="ORF">GBAR_LOCUS21300</name>
</gene>
<sequence>MDQVAANAEGLWARNPVALVGAVAGGRRHTVYGVATCDGGFSCAYLNNSWANQTTPMPARDEPAHRLRAAVRRRGKHEHRGEAGARAARQRSILDAVMDKVARLEEGLAPYDRRKLDEYLEAVRGSSGACNWRSSRRTGSCRT</sequence>
<name>A0AA35SYZ9_GEOBA</name>
<evidence type="ECO:0000313" key="1">
    <source>
        <dbReference type="EMBL" id="CAI8038194.1"/>
    </source>
</evidence>